<organism evidence="3 4">
    <name type="scientific">Donghicola mangrovi</name>
    <dbReference type="NCBI Taxonomy" id="2729614"/>
    <lineage>
        <taxon>Bacteria</taxon>
        <taxon>Pseudomonadati</taxon>
        <taxon>Pseudomonadota</taxon>
        <taxon>Alphaproteobacteria</taxon>
        <taxon>Rhodobacterales</taxon>
        <taxon>Roseobacteraceae</taxon>
        <taxon>Donghicola</taxon>
    </lineage>
</organism>
<dbReference type="SUPFAM" id="SSF50998">
    <property type="entry name" value="Quinoprotein alcohol dehydrogenase-like"/>
    <property type="match status" value="1"/>
</dbReference>
<dbReference type="InterPro" id="IPR018391">
    <property type="entry name" value="PQQ_b-propeller_rpt"/>
</dbReference>
<dbReference type="InterPro" id="IPR015943">
    <property type="entry name" value="WD40/YVTN_repeat-like_dom_sf"/>
</dbReference>
<protein>
    <submittedName>
        <fullName evidence="3">PQQ-binding-like beta-propeller repeat protein</fullName>
    </submittedName>
</protein>
<evidence type="ECO:0000259" key="2">
    <source>
        <dbReference type="Pfam" id="PF13360"/>
    </source>
</evidence>
<name>A0A850Q415_9RHOB</name>
<feature type="chain" id="PRO_5032737985" evidence="1">
    <location>
        <begin position="22"/>
        <end position="436"/>
    </location>
</feature>
<evidence type="ECO:0000313" key="4">
    <source>
        <dbReference type="Proteomes" id="UP000592216"/>
    </source>
</evidence>
<evidence type="ECO:0000313" key="3">
    <source>
        <dbReference type="EMBL" id="NVO22772.1"/>
    </source>
</evidence>
<dbReference type="Gene3D" id="2.130.10.10">
    <property type="entry name" value="YVTN repeat-like/Quinoprotein amine dehydrogenase"/>
    <property type="match status" value="1"/>
</dbReference>
<feature type="domain" description="Pyrrolo-quinoline quinone repeat" evidence="2">
    <location>
        <begin position="118"/>
        <end position="353"/>
    </location>
</feature>
<keyword evidence="1" id="KW-0732">Signal</keyword>
<dbReference type="PANTHER" id="PTHR34512:SF30">
    <property type="entry name" value="OUTER MEMBRANE PROTEIN ASSEMBLY FACTOR BAMB"/>
    <property type="match status" value="1"/>
</dbReference>
<feature type="signal peptide" evidence="1">
    <location>
        <begin position="1"/>
        <end position="21"/>
    </location>
</feature>
<dbReference type="SMART" id="SM00564">
    <property type="entry name" value="PQQ"/>
    <property type="match status" value="6"/>
</dbReference>
<dbReference type="InterPro" id="IPR002372">
    <property type="entry name" value="PQQ_rpt_dom"/>
</dbReference>
<reference evidence="3 4" key="1">
    <citation type="submission" date="2020-04" db="EMBL/GenBank/DDBJ databases">
        <title>Donghicola sp., a member of the Rhodobacteraceae family isolated from mangrove forest in Thailand.</title>
        <authorList>
            <person name="Charoenyingcharoen P."/>
            <person name="Yukphan P."/>
        </authorList>
    </citation>
    <scope>NUCLEOTIDE SEQUENCE [LARGE SCALE GENOMIC DNA]</scope>
    <source>
        <strain evidence="3 4">B5-SW-15</strain>
    </source>
</reference>
<sequence>MLCRRSALTAVLAATTFLAGCAQQEVILPGERLTLRGDAPVVQDVNRSEAISLPAAQNLTEWSQAQANARNNPGHLAVSYPLEPMFAVSIGAAEDRKHRITAQPVFVDNRVFTLDSEAVVQATAPDGRVLWRRDLTPITDATDQASGGGLAADGNILYVSSGFGKLAALDIATGRVLWDQQLEAGGTGTPTVAGDLIYFVSSDNRAWALDKANGRIRWQLNGVEGGATIVGGPAPAVTDQLVLFPFSNGDLVSAFRMGGVQRWTASVSGSRNGAALSQISSITGDPVIDGGIVYVSNHSGRVAALNVDTGERLWTAQEGALSPVAIGGGSVFLISDRNELLRLDAADGSRIWGTELPNFTARKPLKRAEVVANFGPLLVNGQLLVASSDGLMRSFDVTTGAQTGAVSVDGGAAAAPIVVNGVVYVVSRKGKLIAFR</sequence>
<accession>A0A850Q415</accession>
<dbReference type="PROSITE" id="PS51257">
    <property type="entry name" value="PROKAR_LIPOPROTEIN"/>
    <property type="match status" value="1"/>
</dbReference>
<gene>
    <name evidence="3" type="ORF">HJ536_05315</name>
</gene>
<proteinExistence type="predicted"/>
<evidence type="ECO:0000256" key="1">
    <source>
        <dbReference type="SAM" id="SignalP"/>
    </source>
</evidence>
<dbReference type="EMBL" id="JABCJE010000002">
    <property type="protein sequence ID" value="NVO22772.1"/>
    <property type="molecule type" value="Genomic_DNA"/>
</dbReference>
<dbReference type="AlphaFoldDB" id="A0A850Q415"/>
<dbReference type="Proteomes" id="UP000592216">
    <property type="component" value="Unassembled WGS sequence"/>
</dbReference>
<dbReference type="PANTHER" id="PTHR34512">
    <property type="entry name" value="CELL SURFACE PROTEIN"/>
    <property type="match status" value="1"/>
</dbReference>
<comment type="caution">
    <text evidence="3">The sequence shown here is derived from an EMBL/GenBank/DDBJ whole genome shotgun (WGS) entry which is preliminary data.</text>
</comment>
<dbReference type="Pfam" id="PF13360">
    <property type="entry name" value="PQQ_2"/>
    <property type="match status" value="1"/>
</dbReference>
<dbReference type="InterPro" id="IPR011047">
    <property type="entry name" value="Quinoprotein_ADH-like_sf"/>
</dbReference>